<feature type="domain" description="Ternary complex factor MIP1 leucine-zipper" evidence="4">
    <location>
        <begin position="22"/>
        <end position="103"/>
    </location>
</feature>
<feature type="compositionally biased region" description="Polar residues" evidence="2">
    <location>
        <begin position="210"/>
        <end position="220"/>
    </location>
</feature>
<evidence type="ECO:0000259" key="3">
    <source>
        <dbReference type="Pfam" id="PF04784"/>
    </source>
</evidence>
<evidence type="ECO:0000256" key="2">
    <source>
        <dbReference type="SAM" id="MobiDB-lite"/>
    </source>
</evidence>
<comment type="caution">
    <text evidence="5">The sequence shown here is derived from an EMBL/GenBank/DDBJ whole genome shotgun (WGS) entry which is preliminary data.</text>
</comment>
<feature type="domain" description="DUF547" evidence="3">
    <location>
        <begin position="342"/>
        <end position="471"/>
    </location>
</feature>
<dbReference type="Proteomes" id="UP001418222">
    <property type="component" value="Unassembled WGS sequence"/>
</dbReference>
<dbReference type="EMBL" id="JBBWWQ010000008">
    <property type="protein sequence ID" value="KAK8941217.1"/>
    <property type="molecule type" value="Genomic_DNA"/>
</dbReference>
<evidence type="ECO:0000313" key="6">
    <source>
        <dbReference type="Proteomes" id="UP001418222"/>
    </source>
</evidence>
<proteinExistence type="predicted"/>
<name>A0AAP0BJ39_9ASPA</name>
<dbReference type="PANTHER" id="PTHR46248:SF9">
    <property type="entry name" value="EXPRESSED PROTEIN"/>
    <property type="match status" value="1"/>
</dbReference>
<evidence type="ECO:0000256" key="1">
    <source>
        <dbReference type="SAM" id="Coils"/>
    </source>
</evidence>
<keyword evidence="6" id="KW-1185">Reference proteome</keyword>
<feature type="compositionally biased region" description="Polar residues" evidence="2">
    <location>
        <begin position="188"/>
        <end position="197"/>
    </location>
</feature>
<dbReference type="Pfam" id="PF04784">
    <property type="entry name" value="DUF547"/>
    <property type="match status" value="1"/>
</dbReference>
<sequence>MEVMTRSKVTNSRNGPKRCMSRREKKIALEQDVDKLRNKLRHEENVHRALERAFTRPLGALPRLPSYLPSYTLQLLAEVAVLEEEVGRLEEQVMNFWQGLYQEAIHISSSQKTPENGLELCSDRFLSLKNTYSPSINSNGSAITSSSPPMQRSIEGNPNLPSSSRLMNGNRLREKTFFSVGEGRSGKENQLSKNSTKMLEHSPSKKASESRINSCQPVRQTSHKEGVVGKACEDVNDANKLSEEILRCLLNIFTRASVPKNTMAVETETGPSESGSCDTDQDAGTWDPYHICTQFGRRDIGPYKHLYEVDASSTDACRISKFSFQTRRLKLLFRKLASVNISDLTHQQKLAFWINIYNSCMMNAFLENDIPTTAEMVVSLMPKAKVNVGGQLFSAITIEHFMLRMPYNLKHISPNGLKVGQVAMSSLLGLDWPEPLVTFALSCGSWSSPAVRIYTASQVEQQLEEAKRDYLQAAVGLTNANQLAIPKLLDWFMLDFAKDMESLLDWICLQLPGEIRKHAVKCLETGRRWPIPRPVHVLPYEFRFRYLLAP</sequence>
<organism evidence="5 6">
    <name type="scientific">Platanthera zijinensis</name>
    <dbReference type="NCBI Taxonomy" id="2320716"/>
    <lineage>
        <taxon>Eukaryota</taxon>
        <taxon>Viridiplantae</taxon>
        <taxon>Streptophyta</taxon>
        <taxon>Embryophyta</taxon>
        <taxon>Tracheophyta</taxon>
        <taxon>Spermatophyta</taxon>
        <taxon>Magnoliopsida</taxon>
        <taxon>Liliopsida</taxon>
        <taxon>Asparagales</taxon>
        <taxon>Orchidaceae</taxon>
        <taxon>Orchidoideae</taxon>
        <taxon>Orchideae</taxon>
        <taxon>Orchidinae</taxon>
        <taxon>Platanthera</taxon>
    </lineage>
</organism>
<evidence type="ECO:0000259" key="4">
    <source>
        <dbReference type="Pfam" id="PF14389"/>
    </source>
</evidence>
<protein>
    <submittedName>
        <fullName evidence="5">Uncharacterized protein</fullName>
    </submittedName>
</protein>
<accession>A0AAP0BJ39</accession>
<feature type="compositionally biased region" description="Polar residues" evidence="2">
    <location>
        <begin position="136"/>
        <end position="167"/>
    </location>
</feature>
<reference evidence="5 6" key="1">
    <citation type="journal article" date="2022" name="Nat. Plants">
        <title>Genomes of leafy and leafless Platanthera orchids illuminate the evolution of mycoheterotrophy.</title>
        <authorList>
            <person name="Li M.H."/>
            <person name="Liu K.W."/>
            <person name="Li Z."/>
            <person name="Lu H.C."/>
            <person name="Ye Q.L."/>
            <person name="Zhang D."/>
            <person name="Wang J.Y."/>
            <person name="Li Y.F."/>
            <person name="Zhong Z.M."/>
            <person name="Liu X."/>
            <person name="Yu X."/>
            <person name="Liu D.K."/>
            <person name="Tu X.D."/>
            <person name="Liu B."/>
            <person name="Hao Y."/>
            <person name="Liao X.Y."/>
            <person name="Jiang Y.T."/>
            <person name="Sun W.H."/>
            <person name="Chen J."/>
            <person name="Chen Y.Q."/>
            <person name="Ai Y."/>
            <person name="Zhai J.W."/>
            <person name="Wu S.S."/>
            <person name="Zhou Z."/>
            <person name="Hsiao Y.Y."/>
            <person name="Wu W.L."/>
            <person name="Chen Y.Y."/>
            <person name="Lin Y.F."/>
            <person name="Hsu J.L."/>
            <person name="Li C.Y."/>
            <person name="Wang Z.W."/>
            <person name="Zhao X."/>
            <person name="Zhong W.Y."/>
            <person name="Ma X.K."/>
            <person name="Ma L."/>
            <person name="Huang J."/>
            <person name="Chen G.Z."/>
            <person name="Huang M.Z."/>
            <person name="Huang L."/>
            <person name="Peng D.H."/>
            <person name="Luo Y.B."/>
            <person name="Zou S.Q."/>
            <person name="Chen S.P."/>
            <person name="Lan S."/>
            <person name="Tsai W.C."/>
            <person name="Van de Peer Y."/>
            <person name="Liu Z.J."/>
        </authorList>
    </citation>
    <scope>NUCLEOTIDE SEQUENCE [LARGE SCALE GENOMIC DNA]</scope>
    <source>
        <strain evidence="5">Lor287</strain>
    </source>
</reference>
<dbReference type="AlphaFoldDB" id="A0AAP0BJ39"/>
<feature type="compositionally biased region" description="Basic and acidic residues" evidence="2">
    <location>
        <begin position="198"/>
        <end position="209"/>
    </location>
</feature>
<feature type="coiled-coil region" evidence="1">
    <location>
        <begin position="26"/>
        <end position="92"/>
    </location>
</feature>
<dbReference type="InterPro" id="IPR006869">
    <property type="entry name" value="DUF547"/>
</dbReference>
<dbReference type="InterPro" id="IPR025757">
    <property type="entry name" value="MIP1_Leuzipper"/>
</dbReference>
<gene>
    <name evidence="5" type="ORF">KSP39_PZI009977</name>
</gene>
<keyword evidence="1" id="KW-0175">Coiled coil</keyword>
<dbReference type="PANTHER" id="PTHR46248">
    <property type="entry name" value="EXPRESSED PROTEIN"/>
    <property type="match status" value="1"/>
</dbReference>
<dbReference type="Pfam" id="PF14389">
    <property type="entry name" value="Lzipper-MIP1"/>
    <property type="match status" value="1"/>
</dbReference>
<evidence type="ECO:0000313" key="5">
    <source>
        <dbReference type="EMBL" id="KAK8941217.1"/>
    </source>
</evidence>
<feature type="region of interest" description="Disordered" evidence="2">
    <location>
        <begin position="136"/>
        <end position="226"/>
    </location>
</feature>